<evidence type="ECO:0000313" key="4">
    <source>
        <dbReference type="Proteomes" id="UP000288623"/>
    </source>
</evidence>
<evidence type="ECO:0000313" key="2">
    <source>
        <dbReference type="EMBL" id="RUS49723.1"/>
    </source>
</evidence>
<accession>A0A433RNM1</accession>
<feature type="transmembrane region" description="Helical" evidence="1">
    <location>
        <begin position="12"/>
        <end position="35"/>
    </location>
</feature>
<proteinExistence type="predicted"/>
<dbReference type="AlphaFoldDB" id="A0A433RNM1"/>
<reference evidence="2 4" key="1">
    <citation type="submission" date="2014-11" db="EMBL/GenBank/DDBJ databases">
        <title>Genome sequence and analysis of novel Kurthia sp.</title>
        <authorList>
            <person name="Lawson J.N."/>
            <person name="Gonzalez J.E."/>
            <person name="Rinauldi L."/>
            <person name="Xuan Z."/>
            <person name="Firman A."/>
            <person name="Shaddox L."/>
            <person name="Trudeau A."/>
            <person name="Shah S."/>
            <person name="Reiman D."/>
        </authorList>
    </citation>
    <scope>NUCLEOTIDE SEQUENCE [LARGE SCALE GENOMIC DNA]</scope>
    <source>
        <strain evidence="2 4">3B1D</strain>
    </source>
</reference>
<evidence type="ECO:0000256" key="1">
    <source>
        <dbReference type="SAM" id="Phobius"/>
    </source>
</evidence>
<comment type="caution">
    <text evidence="2">The sequence shown here is derived from an EMBL/GenBank/DDBJ whole genome shotgun (WGS) entry which is preliminary data.</text>
</comment>
<feature type="transmembrane region" description="Helical" evidence="1">
    <location>
        <begin position="56"/>
        <end position="75"/>
    </location>
</feature>
<keyword evidence="4" id="KW-1185">Reference proteome</keyword>
<name>A0A433RNM1_9BACL</name>
<feature type="transmembrane region" description="Helical" evidence="1">
    <location>
        <begin position="163"/>
        <end position="186"/>
    </location>
</feature>
<keyword evidence="1" id="KW-0812">Transmembrane</keyword>
<evidence type="ECO:0000313" key="3">
    <source>
        <dbReference type="EMBL" id="RUS49876.1"/>
    </source>
</evidence>
<dbReference type="EMBL" id="JTFC01000186">
    <property type="protein sequence ID" value="RUS49876.1"/>
    <property type="molecule type" value="Genomic_DNA"/>
</dbReference>
<keyword evidence="1" id="KW-0472">Membrane</keyword>
<dbReference type="EMBL" id="JTFC01000199">
    <property type="protein sequence ID" value="RUS49723.1"/>
    <property type="molecule type" value="Genomic_DNA"/>
</dbReference>
<keyword evidence="1" id="KW-1133">Transmembrane helix</keyword>
<dbReference type="Proteomes" id="UP000288623">
    <property type="component" value="Unassembled WGS sequence"/>
</dbReference>
<gene>
    <name evidence="3" type="ORF">QI30_19665</name>
    <name evidence="2" type="ORF">QI30_19805</name>
</gene>
<feature type="transmembrane region" description="Helical" evidence="1">
    <location>
        <begin position="132"/>
        <end position="151"/>
    </location>
</feature>
<sequence length="262" mass="30465">MIYILSFLENELIAILAVLGIIVPALFTLFSVNNYTSFDRKLVPRNKSSIIYVKQLIGTFLYIIPLFIGSAYYFAFLGYKFTGFIIIYSVIYLIFTIYLVSKIISLWKWCTKHIAIFTPRPKLFNLNEQYKIHLTILFTYAILTALAVGHLKTKEVAILTTEFLIQALIFSVVDFIICLVILLPLFNRSNSVDYKLIYDNELIDSASLKTITESQPLILEYYLNETTSVYKTENLKYRIIRYSNSNEPPHYTVYELLEKLET</sequence>
<protein>
    <submittedName>
        <fullName evidence="2">Uncharacterized protein</fullName>
    </submittedName>
</protein>
<organism evidence="2 4">
    <name type="scientific">Candidatus Kurthia intestinigallinarum</name>
    <dbReference type="NCBI Taxonomy" id="1562256"/>
    <lineage>
        <taxon>Bacteria</taxon>
        <taxon>Bacillati</taxon>
        <taxon>Bacillota</taxon>
        <taxon>Bacilli</taxon>
        <taxon>Bacillales</taxon>
        <taxon>Caryophanaceae</taxon>
        <taxon>Kurthia</taxon>
    </lineage>
</organism>
<feature type="transmembrane region" description="Helical" evidence="1">
    <location>
        <begin position="81"/>
        <end position="100"/>
    </location>
</feature>